<evidence type="ECO:0000313" key="3">
    <source>
        <dbReference type="EMBL" id="MBW4564931.1"/>
    </source>
</evidence>
<dbReference type="InterPro" id="IPR036188">
    <property type="entry name" value="FAD/NAD-bd_sf"/>
</dbReference>
<reference evidence="3" key="2">
    <citation type="journal article" date="2022" name="Microbiol. Resour. Announc.">
        <title>Metagenome Sequencing to Explore Phylogenomics of Terrestrial Cyanobacteria.</title>
        <authorList>
            <person name="Ward R.D."/>
            <person name="Stajich J.E."/>
            <person name="Johansen J.R."/>
            <person name="Huntemann M."/>
            <person name="Clum A."/>
            <person name="Foster B."/>
            <person name="Foster B."/>
            <person name="Roux S."/>
            <person name="Palaniappan K."/>
            <person name="Varghese N."/>
            <person name="Mukherjee S."/>
            <person name="Reddy T.B.K."/>
            <person name="Daum C."/>
            <person name="Copeland A."/>
            <person name="Chen I.A."/>
            <person name="Ivanova N.N."/>
            <person name="Kyrpides N.C."/>
            <person name="Shapiro N."/>
            <person name="Eloe-Fadrosh E.A."/>
            <person name="Pietrasiak N."/>
        </authorList>
    </citation>
    <scope>NUCLEOTIDE SEQUENCE</scope>
    <source>
        <strain evidence="3">JT2-VF2</strain>
    </source>
</reference>
<name>A0A951UJB7_9NOST</name>
<dbReference type="GO" id="GO:0071949">
    <property type="term" value="F:FAD binding"/>
    <property type="evidence" value="ECO:0007669"/>
    <property type="project" value="InterPro"/>
</dbReference>
<organism evidence="3 4">
    <name type="scientific">Mojavia pulchra JT2-VF2</name>
    <dbReference type="NCBI Taxonomy" id="287848"/>
    <lineage>
        <taxon>Bacteria</taxon>
        <taxon>Bacillati</taxon>
        <taxon>Cyanobacteriota</taxon>
        <taxon>Cyanophyceae</taxon>
        <taxon>Nostocales</taxon>
        <taxon>Nostocaceae</taxon>
    </lineage>
</organism>
<dbReference type="SUPFAM" id="SSF51905">
    <property type="entry name" value="FAD/NAD(P)-binding domain"/>
    <property type="match status" value="1"/>
</dbReference>
<evidence type="ECO:0000313" key="4">
    <source>
        <dbReference type="Proteomes" id="UP000715781"/>
    </source>
</evidence>
<dbReference type="PANTHER" id="PTHR47469:SF2">
    <property type="entry name" value="OS06G0597600 PROTEIN"/>
    <property type="match status" value="1"/>
</dbReference>
<comment type="caution">
    <text evidence="3">The sequence shown here is derived from an EMBL/GenBank/DDBJ whole genome shotgun (WGS) entry which is preliminary data.</text>
</comment>
<evidence type="ECO:0000259" key="1">
    <source>
        <dbReference type="Pfam" id="PF01494"/>
    </source>
</evidence>
<accession>A0A951UJB7</accession>
<dbReference type="NCBIfam" id="NF005566">
    <property type="entry name" value="PRK07236.1"/>
    <property type="match status" value="1"/>
</dbReference>
<gene>
    <name evidence="3" type="ORF">KME32_28250</name>
</gene>
<dbReference type="Pfam" id="PF22607">
    <property type="entry name" value="FAD_binding-like"/>
    <property type="match status" value="1"/>
</dbReference>
<dbReference type="Proteomes" id="UP000715781">
    <property type="component" value="Unassembled WGS sequence"/>
</dbReference>
<dbReference type="PANTHER" id="PTHR47469">
    <property type="entry name" value="MONOOXYGENASE-LIKE"/>
    <property type="match status" value="1"/>
</dbReference>
<feature type="domain" description="FAD-binding" evidence="1">
    <location>
        <begin position="8"/>
        <end position="157"/>
    </location>
</feature>
<dbReference type="InterPro" id="IPR053212">
    <property type="entry name" value="DHP_3-monooxygenase"/>
</dbReference>
<reference evidence="3" key="1">
    <citation type="submission" date="2021-05" db="EMBL/GenBank/DDBJ databases">
        <authorList>
            <person name="Pietrasiak N."/>
            <person name="Ward R."/>
            <person name="Stajich J.E."/>
            <person name="Kurbessoian T."/>
        </authorList>
    </citation>
    <scope>NUCLEOTIDE SEQUENCE</scope>
    <source>
        <strain evidence="3">JT2-VF2</strain>
    </source>
</reference>
<dbReference type="EMBL" id="JAHHHN010000028">
    <property type="protein sequence ID" value="MBW4564931.1"/>
    <property type="molecule type" value="Genomic_DNA"/>
</dbReference>
<dbReference type="AlphaFoldDB" id="A0A951UJB7"/>
<dbReference type="Gene3D" id="3.50.50.60">
    <property type="entry name" value="FAD/NAD(P)-binding domain"/>
    <property type="match status" value="2"/>
</dbReference>
<dbReference type="Pfam" id="PF01494">
    <property type="entry name" value="FAD_binding_3"/>
    <property type="match status" value="1"/>
</dbReference>
<feature type="domain" description="2,6-dihydroxypyridine 3-monooxygenase substrate binding" evidence="2">
    <location>
        <begin position="165"/>
        <end position="293"/>
    </location>
</feature>
<dbReference type="InterPro" id="IPR054707">
    <property type="entry name" value="DhpH_subs-bd"/>
</dbReference>
<protein>
    <submittedName>
        <fullName evidence="3">FAD binding domain-containing protein</fullName>
    </submittedName>
</protein>
<evidence type="ECO:0000259" key="2">
    <source>
        <dbReference type="Pfam" id="PF22607"/>
    </source>
</evidence>
<dbReference type="PRINTS" id="PR00420">
    <property type="entry name" value="RNGMNOXGNASE"/>
</dbReference>
<dbReference type="InterPro" id="IPR002938">
    <property type="entry name" value="FAD-bd"/>
</dbReference>
<sequence length="389" mass="43384">MNLSGNRAIVIGGSLAGLFAGTLLRSIGWQVDIYERSPHTLDSRGGGVVLQPDVVEAFQRAGIPHEALGVPAHERYYLQRDGSIQRMPMRQTLTSWNLLYGNLRRHFPDAHYHQGKVLTNFQLEGEQIVAIFADGTREISDLLIGADGANSTMRQLLLPTYSPLYAGYVGYRGLVNEPDLDPETAAIFTERFVFYQFRNSHILQYVIPGENESLVSGERRFNWVWYVNYDEKTELPSILTDKHGKQRDYSIPPGMMAFAVEQEMRSYANRVLVTPFQKLVAATKEPFVQAILDLGVPQMAFGRIALLGDAAFIPRPHTAASVSKGAANAIALADALVAQNHHVPSALNAWETDQLRLGMHLWKTGQDLGERSQSMYGTDRFDEPIVQQA</sequence>
<dbReference type="SUPFAM" id="SSF54373">
    <property type="entry name" value="FAD-linked reductases, C-terminal domain"/>
    <property type="match status" value="1"/>
</dbReference>
<proteinExistence type="predicted"/>